<organism evidence="7">
    <name type="scientific">Desulfobacca acetoxidans</name>
    <dbReference type="NCBI Taxonomy" id="60893"/>
    <lineage>
        <taxon>Bacteria</taxon>
        <taxon>Pseudomonadati</taxon>
        <taxon>Thermodesulfobacteriota</taxon>
        <taxon>Desulfobaccia</taxon>
        <taxon>Desulfobaccales</taxon>
        <taxon>Desulfobaccaceae</taxon>
        <taxon>Desulfobacca</taxon>
    </lineage>
</organism>
<dbReference type="GO" id="GO:0005524">
    <property type="term" value="F:ATP binding"/>
    <property type="evidence" value="ECO:0007669"/>
    <property type="project" value="UniProtKB-KW"/>
</dbReference>
<keyword evidence="3" id="KW-0536">Nodulation</keyword>
<accession>A0A7C5ANU8</accession>
<keyword evidence="5 7" id="KW-0067">ATP-binding</keyword>
<dbReference type="PANTHER" id="PTHR42711:SF5">
    <property type="entry name" value="ABC TRANSPORTER ATP-BINDING PROTEIN NATA"/>
    <property type="match status" value="1"/>
</dbReference>
<dbReference type="PANTHER" id="PTHR42711">
    <property type="entry name" value="ABC TRANSPORTER ATP-BINDING PROTEIN"/>
    <property type="match status" value="1"/>
</dbReference>
<gene>
    <name evidence="7" type="ORF">ENW48_10950</name>
</gene>
<evidence type="ECO:0000313" key="7">
    <source>
        <dbReference type="EMBL" id="HGZ12712.1"/>
    </source>
</evidence>
<proteinExistence type="inferred from homology"/>
<sequence length="277" mass="31525">MIVTENLQKYYGSTCALEGLTLHIREGEIFGLLGPNGAGKTTTIKILTTLTYPSGGRASIGGLDVVRDRPRLKPLIAVCPQDINLDRELTAFENLWFYGRLYRVPDLKRRINELLEWGQLAERAREPVKKLSGGLMRRLLILRALLSRPRVLFLDEPTVGLDPQIRRQLWDMIRHLQAQGITVLLTTHYIEEAESLCHRVAILNRGRLMALDAPKTLISRVGGYVVETVDGYQRRYRLVKDRGEAYDRAREEPDGVLIRQANLEDVFIQLTGERLSP</sequence>
<dbReference type="AlphaFoldDB" id="A0A7C5ANU8"/>
<comment type="caution">
    <text evidence="7">The sequence shown here is derived from an EMBL/GenBank/DDBJ whole genome shotgun (WGS) entry which is preliminary data.</text>
</comment>
<reference evidence="7" key="1">
    <citation type="journal article" date="2020" name="mSystems">
        <title>Genome- and Community-Level Interaction Insights into Carbon Utilization and Element Cycling Functions of Hydrothermarchaeota in Hydrothermal Sediment.</title>
        <authorList>
            <person name="Zhou Z."/>
            <person name="Liu Y."/>
            <person name="Xu W."/>
            <person name="Pan J."/>
            <person name="Luo Z.H."/>
            <person name="Li M."/>
        </authorList>
    </citation>
    <scope>NUCLEOTIDE SEQUENCE [LARGE SCALE GENOMIC DNA]</scope>
    <source>
        <strain evidence="7">SpSt-853</strain>
    </source>
</reference>
<keyword evidence="2" id="KW-0813">Transport</keyword>
<dbReference type="EMBL" id="DTKJ01000074">
    <property type="protein sequence ID" value="HGZ12712.1"/>
    <property type="molecule type" value="Genomic_DNA"/>
</dbReference>
<feature type="domain" description="ABC transporter" evidence="6">
    <location>
        <begin position="2"/>
        <end position="230"/>
    </location>
</feature>
<dbReference type="InterPro" id="IPR003439">
    <property type="entry name" value="ABC_transporter-like_ATP-bd"/>
</dbReference>
<evidence type="ECO:0000259" key="6">
    <source>
        <dbReference type="PROSITE" id="PS50893"/>
    </source>
</evidence>
<dbReference type="InterPro" id="IPR003593">
    <property type="entry name" value="AAA+_ATPase"/>
</dbReference>
<evidence type="ECO:0000256" key="1">
    <source>
        <dbReference type="ARBA" id="ARBA00005417"/>
    </source>
</evidence>
<evidence type="ECO:0000256" key="2">
    <source>
        <dbReference type="ARBA" id="ARBA00022448"/>
    </source>
</evidence>
<dbReference type="SMART" id="SM00382">
    <property type="entry name" value="AAA"/>
    <property type="match status" value="1"/>
</dbReference>
<evidence type="ECO:0000256" key="5">
    <source>
        <dbReference type="ARBA" id="ARBA00022840"/>
    </source>
</evidence>
<dbReference type="Pfam" id="PF00005">
    <property type="entry name" value="ABC_tran"/>
    <property type="match status" value="1"/>
</dbReference>
<dbReference type="PROSITE" id="PS50893">
    <property type="entry name" value="ABC_TRANSPORTER_2"/>
    <property type="match status" value="1"/>
</dbReference>
<dbReference type="InterPro" id="IPR027417">
    <property type="entry name" value="P-loop_NTPase"/>
</dbReference>
<name>A0A7C5ANU8_9BACT</name>
<comment type="similarity">
    <text evidence="1">Belongs to the ABC transporter superfamily.</text>
</comment>
<dbReference type="Gene3D" id="3.40.50.300">
    <property type="entry name" value="P-loop containing nucleotide triphosphate hydrolases"/>
    <property type="match status" value="1"/>
</dbReference>
<dbReference type="GO" id="GO:0016887">
    <property type="term" value="F:ATP hydrolysis activity"/>
    <property type="evidence" value="ECO:0007669"/>
    <property type="project" value="InterPro"/>
</dbReference>
<dbReference type="InterPro" id="IPR050763">
    <property type="entry name" value="ABC_transporter_ATP-binding"/>
</dbReference>
<evidence type="ECO:0000256" key="4">
    <source>
        <dbReference type="ARBA" id="ARBA00022741"/>
    </source>
</evidence>
<protein>
    <submittedName>
        <fullName evidence="7">ATP-binding cassette domain-containing protein</fullName>
    </submittedName>
</protein>
<keyword evidence="4" id="KW-0547">Nucleotide-binding</keyword>
<evidence type="ECO:0000256" key="3">
    <source>
        <dbReference type="ARBA" id="ARBA00022458"/>
    </source>
</evidence>
<dbReference type="SUPFAM" id="SSF52540">
    <property type="entry name" value="P-loop containing nucleoside triphosphate hydrolases"/>
    <property type="match status" value="1"/>
</dbReference>